<accession>A0A1L9U296</accession>
<dbReference type="OMA" id="WREEDAC"/>
<dbReference type="EMBL" id="KV878708">
    <property type="protein sequence ID" value="OJJ65769.1"/>
    <property type="molecule type" value="Genomic_DNA"/>
</dbReference>
<dbReference type="AlphaFoldDB" id="A0A1L9U296"/>
<dbReference type="OrthoDB" id="5400577at2759"/>
<sequence length="98" mass="11813">MGRRSFWREEDACKKRRERCLTSGYISRSHEEQDSIRGKNKRLDETKNLHRERVDLYTEYLVEEKYEAPGYILKINTPAPDITRIKDFIWWCIGSSKD</sequence>
<proteinExistence type="predicted"/>
<dbReference type="RefSeq" id="XP_067473020.1">
    <property type="nucleotide sequence ID" value="XM_067621566.1"/>
</dbReference>
<protein>
    <submittedName>
        <fullName evidence="1">Uncharacterized protein</fullName>
    </submittedName>
</protein>
<evidence type="ECO:0000313" key="1">
    <source>
        <dbReference type="EMBL" id="OJJ65769.1"/>
    </source>
</evidence>
<keyword evidence="2" id="KW-1185">Reference proteome</keyword>
<reference evidence="2" key="1">
    <citation type="journal article" date="2017" name="Genome Biol.">
        <title>Comparative genomics reveals high biological diversity and specific adaptations in the industrially and medically important fungal genus Aspergillus.</title>
        <authorList>
            <person name="de Vries R.P."/>
            <person name="Riley R."/>
            <person name="Wiebenga A."/>
            <person name="Aguilar-Osorio G."/>
            <person name="Amillis S."/>
            <person name="Uchima C.A."/>
            <person name="Anderluh G."/>
            <person name="Asadollahi M."/>
            <person name="Askin M."/>
            <person name="Barry K."/>
            <person name="Battaglia E."/>
            <person name="Bayram O."/>
            <person name="Benocci T."/>
            <person name="Braus-Stromeyer S.A."/>
            <person name="Caldana C."/>
            <person name="Canovas D."/>
            <person name="Cerqueira G.C."/>
            <person name="Chen F."/>
            <person name="Chen W."/>
            <person name="Choi C."/>
            <person name="Clum A."/>
            <person name="Dos Santos R.A."/>
            <person name="Damasio A.R."/>
            <person name="Diallinas G."/>
            <person name="Emri T."/>
            <person name="Fekete E."/>
            <person name="Flipphi M."/>
            <person name="Freyberg S."/>
            <person name="Gallo A."/>
            <person name="Gournas C."/>
            <person name="Habgood R."/>
            <person name="Hainaut M."/>
            <person name="Harispe M.L."/>
            <person name="Henrissat B."/>
            <person name="Hilden K.S."/>
            <person name="Hope R."/>
            <person name="Hossain A."/>
            <person name="Karabika E."/>
            <person name="Karaffa L."/>
            <person name="Karanyi Z."/>
            <person name="Krasevec N."/>
            <person name="Kuo A."/>
            <person name="Kusch H."/>
            <person name="LaButti K."/>
            <person name="Lagendijk E.L."/>
            <person name="Lapidus A."/>
            <person name="Levasseur A."/>
            <person name="Lindquist E."/>
            <person name="Lipzen A."/>
            <person name="Logrieco A.F."/>
            <person name="MacCabe A."/>
            <person name="Maekelae M.R."/>
            <person name="Malavazi I."/>
            <person name="Melin P."/>
            <person name="Meyer V."/>
            <person name="Mielnichuk N."/>
            <person name="Miskei M."/>
            <person name="Molnar A.P."/>
            <person name="Mule G."/>
            <person name="Ngan C.Y."/>
            <person name="Orejas M."/>
            <person name="Orosz E."/>
            <person name="Ouedraogo J.P."/>
            <person name="Overkamp K.M."/>
            <person name="Park H.-S."/>
            <person name="Perrone G."/>
            <person name="Piumi F."/>
            <person name="Punt P.J."/>
            <person name="Ram A.F."/>
            <person name="Ramon A."/>
            <person name="Rauscher S."/>
            <person name="Record E."/>
            <person name="Riano-Pachon D.M."/>
            <person name="Robert V."/>
            <person name="Roehrig J."/>
            <person name="Ruller R."/>
            <person name="Salamov A."/>
            <person name="Salih N.S."/>
            <person name="Samson R.A."/>
            <person name="Sandor E."/>
            <person name="Sanguinetti M."/>
            <person name="Schuetze T."/>
            <person name="Sepcic K."/>
            <person name="Shelest E."/>
            <person name="Sherlock G."/>
            <person name="Sophianopoulou V."/>
            <person name="Squina F.M."/>
            <person name="Sun H."/>
            <person name="Susca A."/>
            <person name="Todd R.B."/>
            <person name="Tsang A."/>
            <person name="Unkles S.E."/>
            <person name="van de Wiele N."/>
            <person name="van Rossen-Uffink D."/>
            <person name="Oliveira J.V."/>
            <person name="Vesth T.C."/>
            <person name="Visser J."/>
            <person name="Yu J.-H."/>
            <person name="Zhou M."/>
            <person name="Andersen M.R."/>
            <person name="Archer D.B."/>
            <person name="Baker S.E."/>
            <person name="Benoit I."/>
            <person name="Brakhage A.A."/>
            <person name="Braus G.H."/>
            <person name="Fischer R."/>
            <person name="Frisvad J.C."/>
            <person name="Goldman G.H."/>
            <person name="Houbraken J."/>
            <person name="Oakley B."/>
            <person name="Pocsi I."/>
            <person name="Scazzocchio C."/>
            <person name="Seiboth B."/>
            <person name="vanKuyk P.A."/>
            <person name="Wortman J."/>
            <person name="Dyer P.S."/>
            <person name="Grigoriev I.V."/>
        </authorList>
    </citation>
    <scope>NUCLEOTIDE SEQUENCE [LARGE SCALE GENOMIC DNA]</scope>
    <source>
        <strain evidence="2">CBS 101740 / IMI 381727 / IBT 21946</strain>
    </source>
</reference>
<organism evidence="1 2">
    <name type="scientific">Aspergillus brasiliensis (strain CBS 101740 / IMI 381727 / IBT 21946)</name>
    <dbReference type="NCBI Taxonomy" id="767769"/>
    <lineage>
        <taxon>Eukaryota</taxon>
        <taxon>Fungi</taxon>
        <taxon>Dikarya</taxon>
        <taxon>Ascomycota</taxon>
        <taxon>Pezizomycotina</taxon>
        <taxon>Eurotiomycetes</taxon>
        <taxon>Eurotiomycetidae</taxon>
        <taxon>Eurotiales</taxon>
        <taxon>Aspergillaceae</taxon>
        <taxon>Aspergillus</taxon>
        <taxon>Aspergillus subgen. Circumdati</taxon>
    </lineage>
</organism>
<evidence type="ECO:0000313" key="2">
    <source>
        <dbReference type="Proteomes" id="UP000184499"/>
    </source>
</evidence>
<dbReference type="VEuPathDB" id="FungiDB:ASPBRDRAFT_201550"/>
<gene>
    <name evidence="1" type="ORF">ASPBRDRAFT_201550</name>
</gene>
<dbReference type="Proteomes" id="UP000184499">
    <property type="component" value="Unassembled WGS sequence"/>
</dbReference>
<dbReference type="GeneID" id="93574054"/>
<name>A0A1L9U296_ASPBC</name>